<dbReference type="InterPro" id="IPR011037">
    <property type="entry name" value="Pyrv_Knase-like_insert_dom_sf"/>
</dbReference>
<dbReference type="InterPro" id="IPR005303">
    <property type="entry name" value="MOCOS_middle"/>
</dbReference>
<feature type="domain" description="MOSC" evidence="1">
    <location>
        <begin position="144"/>
        <end position="304"/>
    </location>
</feature>
<reference evidence="2" key="1">
    <citation type="submission" date="2021-02" db="EMBL/GenBank/DDBJ databases">
        <authorList>
            <person name="Nowell W R."/>
        </authorList>
    </citation>
    <scope>NUCLEOTIDE SEQUENCE</scope>
</reference>
<dbReference type="SUPFAM" id="SSF141673">
    <property type="entry name" value="MOSC N-terminal domain-like"/>
    <property type="match status" value="1"/>
</dbReference>
<dbReference type="PANTHER" id="PTHR14237">
    <property type="entry name" value="MOLYBDOPTERIN COFACTOR SULFURASE MOSC"/>
    <property type="match status" value="1"/>
</dbReference>
<dbReference type="GO" id="GO:0003824">
    <property type="term" value="F:catalytic activity"/>
    <property type="evidence" value="ECO:0007669"/>
    <property type="project" value="InterPro"/>
</dbReference>
<evidence type="ECO:0000313" key="4">
    <source>
        <dbReference type="Proteomes" id="UP000677228"/>
    </source>
</evidence>
<dbReference type="PANTHER" id="PTHR14237:SF19">
    <property type="entry name" value="MITOCHONDRIAL AMIDOXIME REDUCING COMPONENT 1"/>
    <property type="match status" value="1"/>
</dbReference>
<evidence type="ECO:0000313" key="3">
    <source>
        <dbReference type="EMBL" id="CAF3811188.1"/>
    </source>
</evidence>
<dbReference type="Pfam" id="PF03473">
    <property type="entry name" value="MOSC"/>
    <property type="match status" value="1"/>
</dbReference>
<dbReference type="Proteomes" id="UP000682733">
    <property type="component" value="Unassembled WGS sequence"/>
</dbReference>
<evidence type="ECO:0000313" key="2">
    <source>
        <dbReference type="EMBL" id="CAF1043059.1"/>
    </source>
</evidence>
<dbReference type="InterPro" id="IPR005302">
    <property type="entry name" value="MoCF_Sase_C"/>
</dbReference>
<accession>A0A8S2E116</accession>
<proteinExistence type="predicted"/>
<gene>
    <name evidence="2" type="ORF">OVA965_LOCUS16583</name>
    <name evidence="3" type="ORF">TMI583_LOCUS16593</name>
</gene>
<evidence type="ECO:0000259" key="1">
    <source>
        <dbReference type="PROSITE" id="PS51340"/>
    </source>
</evidence>
<dbReference type="EMBL" id="CAJNOK010007735">
    <property type="protein sequence ID" value="CAF1043059.1"/>
    <property type="molecule type" value="Genomic_DNA"/>
</dbReference>
<protein>
    <recommendedName>
        <fullName evidence="1">MOSC domain-containing protein</fullName>
    </recommendedName>
</protein>
<dbReference type="AlphaFoldDB" id="A0A8S2E116"/>
<dbReference type="Pfam" id="PF03476">
    <property type="entry name" value="MOSC_N"/>
    <property type="match status" value="1"/>
</dbReference>
<comment type="caution">
    <text evidence="2">The sequence shown here is derived from an EMBL/GenBank/DDBJ whole genome shotgun (WGS) entry which is preliminary data.</text>
</comment>
<dbReference type="EMBL" id="CAJOBA010007747">
    <property type="protein sequence ID" value="CAF3811188.1"/>
    <property type="molecule type" value="Genomic_DNA"/>
</dbReference>
<dbReference type="Proteomes" id="UP000677228">
    <property type="component" value="Unassembled WGS sequence"/>
</dbReference>
<dbReference type="GO" id="GO:0030170">
    <property type="term" value="F:pyridoxal phosphate binding"/>
    <property type="evidence" value="ECO:0007669"/>
    <property type="project" value="InterPro"/>
</dbReference>
<dbReference type="GO" id="GO:0030151">
    <property type="term" value="F:molybdenum ion binding"/>
    <property type="evidence" value="ECO:0007669"/>
    <property type="project" value="InterPro"/>
</dbReference>
<sequence length="310" mass="35983">MVHDIQKVNLSMDTRTSDDIPRVKELFIFPIKSCGGVKVQEALTTKFGLALPSNPQLSDRRWMVIKNGRHQTQRVIPRMALIQPSFVTDGILLHAPDMPELKISIYPLPTETIECTLWDVPVKGLKYGFSVSEWFQKFLETPDLDLVYFDENQFDGRHCDRAELPNEARPQDVAAYQDMSPFHLLSTESFHDLNRRLPNPIKIYRFRPNIIVENVESPYAEDYWRQIKIGREGVTMTWLICCTRCLLPTVDQETGIRDPDQQPWKTLKTYRLKPELYSVFSHFGIRLASDTNGIIRVGDEIEILKENKNF</sequence>
<dbReference type="SUPFAM" id="SSF50800">
    <property type="entry name" value="PK beta-barrel domain-like"/>
    <property type="match status" value="1"/>
</dbReference>
<name>A0A8S2E116_9BILA</name>
<dbReference type="PROSITE" id="PS51340">
    <property type="entry name" value="MOSC"/>
    <property type="match status" value="1"/>
</dbReference>
<organism evidence="2 4">
    <name type="scientific">Didymodactylos carnosus</name>
    <dbReference type="NCBI Taxonomy" id="1234261"/>
    <lineage>
        <taxon>Eukaryota</taxon>
        <taxon>Metazoa</taxon>
        <taxon>Spiralia</taxon>
        <taxon>Gnathifera</taxon>
        <taxon>Rotifera</taxon>
        <taxon>Eurotatoria</taxon>
        <taxon>Bdelloidea</taxon>
        <taxon>Philodinida</taxon>
        <taxon>Philodinidae</taxon>
        <taxon>Didymodactylos</taxon>
    </lineage>
</organism>